<comment type="caution">
    <text evidence="1">The sequence shown here is derived from an EMBL/GenBank/DDBJ whole genome shotgun (WGS) entry which is preliminary data.</text>
</comment>
<name>A0ABR9SA54_9BURK</name>
<sequence>MRDDLKTVIHQDGLRYESKVGGSPYLGESGTMSCILCGRHRPRSLLRPVVMAGARQYRCREECRNG</sequence>
<keyword evidence="2" id="KW-1185">Reference proteome</keyword>
<dbReference type="Proteomes" id="UP000715965">
    <property type="component" value="Unassembled WGS sequence"/>
</dbReference>
<evidence type="ECO:0000313" key="1">
    <source>
        <dbReference type="EMBL" id="MBE7939231.1"/>
    </source>
</evidence>
<dbReference type="RefSeq" id="WP_193778783.1">
    <property type="nucleotide sequence ID" value="NZ_JADDOJ010000003.1"/>
</dbReference>
<evidence type="ECO:0008006" key="3">
    <source>
        <dbReference type="Google" id="ProtNLM"/>
    </source>
</evidence>
<proteinExistence type="predicted"/>
<accession>A0ABR9SA54</accession>
<gene>
    <name evidence="1" type="ORF">IM725_01435</name>
</gene>
<dbReference type="EMBL" id="JADDOJ010000003">
    <property type="protein sequence ID" value="MBE7939231.1"/>
    <property type="molecule type" value="Genomic_DNA"/>
</dbReference>
<organism evidence="1 2">
    <name type="scientific">Ramlibacter aquaticus</name>
    <dbReference type="NCBI Taxonomy" id="2780094"/>
    <lineage>
        <taxon>Bacteria</taxon>
        <taxon>Pseudomonadati</taxon>
        <taxon>Pseudomonadota</taxon>
        <taxon>Betaproteobacteria</taxon>
        <taxon>Burkholderiales</taxon>
        <taxon>Comamonadaceae</taxon>
        <taxon>Ramlibacter</taxon>
    </lineage>
</organism>
<evidence type="ECO:0000313" key="2">
    <source>
        <dbReference type="Proteomes" id="UP000715965"/>
    </source>
</evidence>
<reference evidence="1 2" key="1">
    <citation type="submission" date="2020-10" db="EMBL/GenBank/DDBJ databases">
        <title>Draft genome of Ramlibacter aquaticus LMG 30558.</title>
        <authorList>
            <person name="Props R."/>
        </authorList>
    </citation>
    <scope>NUCLEOTIDE SEQUENCE [LARGE SCALE GENOMIC DNA]</scope>
    <source>
        <strain evidence="1 2">LMG 30558</strain>
    </source>
</reference>
<protein>
    <recommendedName>
        <fullName evidence="3">Recombinase zinc beta ribbon domain-containing protein</fullName>
    </recommendedName>
</protein>